<dbReference type="AlphaFoldDB" id="A0A4U9BX96"/>
<comment type="caution">
    <text evidence="1">The sequence shown here is derived from an EMBL/GenBank/DDBJ whole genome shotgun (WGS) entry which is preliminary data.</text>
</comment>
<name>A0A4U9BX96_STRPY</name>
<sequence length="35" mass="4177">MIYLENKMISYDFNHKKSFPGINIKNHLRRPGRSA</sequence>
<dbReference type="Proteomes" id="UP000353394">
    <property type="component" value="Unassembled WGS sequence"/>
</dbReference>
<dbReference type="EMBL" id="CAAIJW010000012">
    <property type="protein sequence ID" value="VHD16411.1"/>
    <property type="molecule type" value="Genomic_DNA"/>
</dbReference>
<evidence type="ECO:0000313" key="1">
    <source>
        <dbReference type="EMBL" id="VHD16411.1"/>
    </source>
</evidence>
<evidence type="ECO:0000313" key="2">
    <source>
        <dbReference type="Proteomes" id="UP000353394"/>
    </source>
</evidence>
<reference evidence="1 2" key="1">
    <citation type="submission" date="2019-04" db="EMBL/GenBank/DDBJ databases">
        <authorList>
            <consortium name="Pathogen Informatics"/>
        </authorList>
    </citation>
    <scope>NUCLEOTIDE SEQUENCE [LARGE SCALE GENOMIC DNA]</scope>
    <source>
        <strain evidence="1 2">K36395</strain>
    </source>
</reference>
<gene>
    <name evidence="1" type="ORF">SAMEA1711581_01525</name>
</gene>
<protein>
    <submittedName>
        <fullName evidence="1">Uncharacterized protein</fullName>
    </submittedName>
</protein>
<accession>A0A4U9BX96</accession>
<organism evidence="1 2">
    <name type="scientific">Streptococcus pyogenes</name>
    <dbReference type="NCBI Taxonomy" id="1314"/>
    <lineage>
        <taxon>Bacteria</taxon>
        <taxon>Bacillati</taxon>
        <taxon>Bacillota</taxon>
        <taxon>Bacilli</taxon>
        <taxon>Lactobacillales</taxon>
        <taxon>Streptococcaceae</taxon>
        <taxon>Streptococcus</taxon>
    </lineage>
</organism>
<proteinExistence type="predicted"/>